<dbReference type="Pfam" id="PF01284">
    <property type="entry name" value="MARVEL"/>
    <property type="match status" value="1"/>
</dbReference>
<evidence type="ECO:0000256" key="4">
    <source>
        <dbReference type="ARBA" id="ARBA00023136"/>
    </source>
</evidence>
<feature type="domain" description="MARVEL" evidence="7">
    <location>
        <begin position="22"/>
        <end position="148"/>
    </location>
</feature>
<evidence type="ECO:0000313" key="8">
    <source>
        <dbReference type="EMBL" id="OQR73644.1"/>
    </source>
</evidence>
<feature type="transmembrane region" description="Helical" evidence="6">
    <location>
        <begin position="58"/>
        <end position="82"/>
    </location>
</feature>
<dbReference type="InParanoid" id="A0A1V9XJC8"/>
<accession>A0A1V9XJC8</accession>
<dbReference type="Proteomes" id="UP000192247">
    <property type="component" value="Unassembled WGS sequence"/>
</dbReference>
<dbReference type="InterPro" id="IPR050578">
    <property type="entry name" value="MARVEL-CKLF_proteins"/>
</dbReference>
<keyword evidence="3 6" id="KW-1133">Transmembrane helix</keyword>
<keyword evidence="4 5" id="KW-0472">Membrane</keyword>
<organism evidence="8 9">
    <name type="scientific">Tropilaelaps mercedesae</name>
    <dbReference type="NCBI Taxonomy" id="418985"/>
    <lineage>
        <taxon>Eukaryota</taxon>
        <taxon>Metazoa</taxon>
        <taxon>Ecdysozoa</taxon>
        <taxon>Arthropoda</taxon>
        <taxon>Chelicerata</taxon>
        <taxon>Arachnida</taxon>
        <taxon>Acari</taxon>
        <taxon>Parasitiformes</taxon>
        <taxon>Mesostigmata</taxon>
        <taxon>Gamasina</taxon>
        <taxon>Dermanyssoidea</taxon>
        <taxon>Laelapidae</taxon>
        <taxon>Tropilaelaps</taxon>
    </lineage>
</organism>
<dbReference type="EMBL" id="MNPL01009572">
    <property type="protein sequence ID" value="OQR73644.1"/>
    <property type="molecule type" value="Genomic_DNA"/>
</dbReference>
<gene>
    <name evidence="8" type="ORF">BIW11_09607</name>
</gene>
<evidence type="ECO:0000256" key="1">
    <source>
        <dbReference type="ARBA" id="ARBA00004141"/>
    </source>
</evidence>
<feature type="transmembrane region" description="Helical" evidence="6">
    <location>
        <begin position="121"/>
        <end position="142"/>
    </location>
</feature>
<sequence length="187" mass="20220">MAAAGIDVSKLAFLLQYFDTSYIRTPPGMLKIAQLVNALIGFICAEMASDRFDGASNWFSFVAMTGFWVTLLLLAFYMLHLLEKLLFIPWPQAELGYTALWSALYLIAGVVAALKGGEEEALAAAAFFGFVGMLLYGADAFLKYKAWRSGAVTHGTGVPPGATEMDMEVPAEEGMSPTSANTNYPAY</sequence>
<evidence type="ECO:0000256" key="6">
    <source>
        <dbReference type="SAM" id="Phobius"/>
    </source>
</evidence>
<dbReference type="OrthoDB" id="10028364at2759"/>
<keyword evidence="9" id="KW-1185">Reference proteome</keyword>
<proteinExistence type="predicted"/>
<protein>
    <recommendedName>
        <fullName evidence="7">MARVEL domain-containing protein</fullName>
    </recommendedName>
</protein>
<dbReference type="AlphaFoldDB" id="A0A1V9XJC8"/>
<feature type="transmembrane region" description="Helical" evidence="6">
    <location>
        <begin position="94"/>
        <end position="115"/>
    </location>
</feature>
<evidence type="ECO:0000256" key="5">
    <source>
        <dbReference type="PROSITE-ProRule" id="PRU00581"/>
    </source>
</evidence>
<dbReference type="GO" id="GO:0016020">
    <property type="term" value="C:membrane"/>
    <property type="evidence" value="ECO:0007669"/>
    <property type="project" value="UniProtKB-SubCell"/>
</dbReference>
<comment type="subcellular location">
    <subcellularLocation>
        <location evidence="1">Membrane</location>
        <topology evidence="1">Multi-pass membrane protein</topology>
    </subcellularLocation>
</comment>
<evidence type="ECO:0000313" key="9">
    <source>
        <dbReference type="Proteomes" id="UP000192247"/>
    </source>
</evidence>
<evidence type="ECO:0000259" key="7">
    <source>
        <dbReference type="PROSITE" id="PS51225"/>
    </source>
</evidence>
<evidence type="ECO:0000256" key="3">
    <source>
        <dbReference type="ARBA" id="ARBA00022989"/>
    </source>
</evidence>
<dbReference type="PROSITE" id="PS51225">
    <property type="entry name" value="MARVEL"/>
    <property type="match status" value="1"/>
</dbReference>
<reference evidence="8 9" key="1">
    <citation type="journal article" date="2017" name="Gigascience">
        <title>Draft genome of the honey bee ectoparasitic mite, Tropilaelaps mercedesae, is shaped by the parasitic life history.</title>
        <authorList>
            <person name="Dong X."/>
            <person name="Armstrong S.D."/>
            <person name="Xia D."/>
            <person name="Makepeace B.L."/>
            <person name="Darby A.C."/>
            <person name="Kadowaki T."/>
        </authorList>
    </citation>
    <scope>NUCLEOTIDE SEQUENCE [LARGE SCALE GENOMIC DNA]</scope>
    <source>
        <strain evidence="8">Wuxi-XJTLU</strain>
    </source>
</reference>
<comment type="caution">
    <text evidence="8">The sequence shown here is derived from an EMBL/GenBank/DDBJ whole genome shotgun (WGS) entry which is preliminary data.</text>
</comment>
<evidence type="ECO:0000256" key="2">
    <source>
        <dbReference type="ARBA" id="ARBA00022692"/>
    </source>
</evidence>
<dbReference type="PANTHER" id="PTHR22776">
    <property type="entry name" value="MARVEL-CONTAINING POTENTIAL LIPID RAFT-ASSOCIATED PROTEIN"/>
    <property type="match status" value="1"/>
</dbReference>
<keyword evidence="2 5" id="KW-0812">Transmembrane</keyword>
<dbReference type="InterPro" id="IPR008253">
    <property type="entry name" value="Marvel"/>
</dbReference>
<name>A0A1V9XJC8_9ACAR</name>
<dbReference type="PANTHER" id="PTHR22776:SF49">
    <property type="entry name" value="MARVEL DOMAIN-CONTAINING PROTEIN"/>
    <property type="match status" value="1"/>
</dbReference>